<dbReference type="Proteomes" id="UP000052012">
    <property type="component" value="Unassembled WGS sequence"/>
</dbReference>
<proteinExistence type="predicted"/>
<feature type="transmembrane region" description="Helical" evidence="6">
    <location>
        <begin position="300"/>
        <end position="322"/>
    </location>
</feature>
<feature type="transmembrane region" description="Helical" evidence="6">
    <location>
        <begin position="154"/>
        <end position="184"/>
    </location>
</feature>
<gene>
    <name evidence="8" type="ORF">FD06_GL000427</name>
</gene>
<dbReference type="PANTHER" id="PTHR43568">
    <property type="entry name" value="P PROTEIN"/>
    <property type="match status" value="1"/>
</dbReference>
<feature type="transmembrane region" description="Helical" evidence="6">
    <location>
        <begin position="74"/>
        <end position="94"/>
    </location>
</feature>
<evidence type="ECO:0000256" key="1">
    <source>
        <dbReference type="ARBA" id="ARBA00004141"/>
    </source>
</evidence>
<comment type="caution">
    <text evidence="8">The sequence shown here is derived from an EMBL/GenBank/DDBJ whole genome shotgun (WGS) entry which is preliminary data.</text>
</comment>
<name>A0A0R2AXX1_9LACO</name>
<evidence type="ECO:0000259" key="7">
    <source>
        <dbReference type="Pfam" id="PF03600"/>
    </source>
</evidence>
<dbReference type="EMBL" id="AYYQ01000035">
    <property type="protein sequence ID" value="KRM67708.1"/>
    <property type="molecule type" value="Genomic_DNA"/>
</dbReference>
<feature type="transmembrane region" description="Helical" evidence="6">
    <location>
        <begin position="263"/>
        <end position="285"/>
    </location>
</feature>
<dbReference type="InterPro" id="IPR051475">
    <property type="entry name" value="Diverse_Ion_Transporter"/>
</dbReference>
<keyword evidence="4 6" id="KW-1133">Transmembrane helix</keyword>
<evidence type="ECO:0000256" key="3">
    <source>
        <dbReference type="ARBA" id="ARBA00022692"/>
    </source>
</evidence>
<dbReference type="GO" id="GO:0016020">
    <property type="term" value="C:membrane"/>
    <property type="evidence" value="ECO:0007669"/>
    <property type="project" value="UniProtKB-SubCell"/>
</dbReference>
<evidence type="ECO:0000313" key="9">
    <source>
        <dbReference type="Proteomes" id="UP000052012"/>
    </source>
</evidence>
<dbReference type="AlphaFoldDB" id="A0A0R2AXX1"/>
<keyword evidence="3 6" id="KW-0812">Transmembrane</keyword>
<keyword evidence="9" id="KW-1185">Reference proteome</keyword>
<feature type="transmembrane region" description="Helical" evidence="6">
    <location>
        <begin position="31"/>
        <end position="62"/>
    </location>
</feature>
<sequence length="323" mass="36254">MMLMAFVALISEMHILDYFSNLITMKSNNSRIIIIMLVLFDYFASMFFTNDVLILALIPLFIKIANQYHLKKAYPLTLLTIAANLGSSVTPIGNPQNIFLVSNYYVNVVEFFKYSYIFGIIGFAFILCLSFFAESKTIFNSDKHSDIYLKPVNVFIAVALMVIVLLGIFSIINVVITLIITILIGCIFNYKIIYRIDYGLLLSFIGFFLIVGIFSRSVIINSFISGLATNQRSVFILSALTSQIISNVPASVLIAKFSTYMPAIYYGVSVGGLGTMVASLANLLALKQVTIYSKKDAKKFIVLFSFLNFLLLFLFIIIFYSII</sequence>
<protein>
    <submittedName>
        <fullName evidence="8">Di-and tricarboxylate transporter</fullName>
    </submittedName>
</protein>
<feature type="transmembrane region" description="Helical" evidence="6">
    <location>
        <begin position="234"/>
        <end position="257"/>
    </location>
</feature>
<dbReference type="InterPro" id="IPR004680">
    <property type="entry name" value="Cit_transptr-like_dom"/>
</dbReference>
<reference evidence="8 9" key="1">
    <citation type="journal article" date="2015" name="Genome Announc.">
        <title>Expanding the biotechnology potential of lactobacilli through comparative genomics of 213 strains and associated genera.</title>
        <authorList>
            <person name="Sun Z."/>
            <person name="Harris H.M."/>
            <person name="McCann A."/>
            <person name="Guo C."/>
            <person name="Argimon S."/>
            <person name="Zhang W."/>
            <person name="Yang X."/>
            <person name="Jeffery I.B."/>
            <person name="Cooney J.C."/>
            <person name="Kagawa T.F."/>
            <person name="Liu W."/>
            <person name="Song Y."/>
            <person name="Salvetti E."/>
            <person name="Wrobel A."/>
            <person name="Rasinkangas P."/>
            <person name="Parkhill J."/>
            <person name="Rea M.C."/>
            <person name="O'Sullivan O."/>
            <person name="Ritari J."/>
            <person name="Douillard F.P."/>
            <person name="Paul Ross R."/>
            <person name="Yang R."/>
            <person name="Briner A.E."/>
            <person name="Felis G.E."/>
            <person name="de Vos W.M."/>
            <person name="Barrangou R."/>
            <person name="Klaenhammer T.R."/>
            <person name="Caufield P.W."/>
            <person name="Cui Y."/>
            <person name="Zhang H."/>
            <person name="O'Toole P.W."/>
        </authorList>
    </citation>
    <scope>NUCLEOTIDE SEQUENCE [LARGE SCALE GENOMIC DNA]</scope>
    <source>
        <strain evidence="8 9">DSM 23829</strain>
    </source>
</reference>
<accession>A0A0R2AXX1</accession>
<organism evidence="8 9">
    <name type="scientific">Apilactobacillus ozensis DSM 23829 = JCM 17196</name>
    <dbReference type="NCBI Taxonomy" id="1423781"/>
    <lineage>
        <taxon>Bacteria</taxon>
        <taxon>Bacillati</taxon>
        <taxon>Bacillota</taxon>
        <taxon>Bacilli</taxon>
        <taxon>Lactobacillales</taxon>
        <taxon>Lactobacillaceae</taxon>
        <taxon>Apilactobacillus</taxon>
    </lineage>
</organism>
<feature type="transmembrane region" description="Helical" evidence="6">
    <location>
        <begin position="114"/>
        <end position="133"/>
    </location>
</feature>
<dbReference type="PATRIC" id="fig|1423781.4.peg.438"/>
<comment type="subcellular location">
    <subcellularLocation>
        <location evidence="1">Membrane</location>
        <topology evidence="1">Multi-pass membrane protein</topology>
    </subcellularLocation>
</comment>
<dbReference type="Pfam" id="PF03600">
    <property type="entry name" value="CitMHS"/>
    <property type="match status" value="1"/>
</dbReference>
<evidence type="ECO:0000256" key="4">
    <source>
        <dbReference type="ARBA" id="ARBA00022989"/>
    </source>
</evidence>
<evidence type="ECO:0000256" key="2">
    <source>
        <dbReference type="ARBA" id="ARBA00022448"/>
    </source>
</evidence>
<dbReference type="STRING" id="1423781.FD06_GL000427"/>
<keyword evidence="2" id="KW-0813">Transport</keyword>
<dbReference type="PANTHER" id="PTHR43568:SF1">
    <property type="entry name" value="P PROTEIN"/>
    <property type="match status" value="1"/>
</dbReference>
<keyword evidence="5 6" id="KW-0472">Membrane</keyword>
<feature type="domain" description="Citrate transporter-like" evidence="7">
    <location>
        <begin position="1"/>
        <end position="256"/>
    </location>
</feature>
<evidence type="ECO:0000256" key="5">
    <source>
        <dbReference type="ARBA" id="ARBA00023136"/>
    </source>
</evidence>
<feature type="transmembrane region" description="Helical" evidence="6">
    <location>
        <begin position="196"/>
        <end position="214"/>
    </location>
</feature>
<dbReference type="GO" id="GO:0055085">
    <property type="term" value="P:transmembrane transport"/>
    <property type="evidence" value="ECO:0007669"/>
    <property type="project" value="InterPro"/>
</dbReference>
<evidence type="ECO:0000256" key="6">
    <source>
        <dbReference type="SAM" id="Phobius"/>
    </source>
</evidence>
<evidence type="ECO:0000313" key="8">
    <source>
        <dbReference type="EMBL" id="KRM67708.1"/>
    </source>
</evidence>